<dbReference type="Proteomes" id="UP000488936">
    <property type="component" value="Unassembled WGS sequence"/>
</dbReference>
<evidence type="ECO:0000313" key="3">
    <source>
        <dbReference type="Proteomes" id="UP000488936"/>
    </source>
</evidence>
<feature type="signal peptide" evidence="1">
    <location>
        <begin position="1"/>
        <end position="19"/>
    </location>
</feature>
<gene>
    <name evidence="2" type="ORF">GJV77_14015</name>
</gene>
<evidence type="ECO:0008006" key="4">
    <source>
        <dbReference type="Google" id="ProtNLM"/>
    </source>
</evidence>
<proteinExistence type="predicted"/>
<evidence type="ECO:0000313" key="2">
    <source>
        <dbReference type="EMBL" id="MTH30989.1"/>
    </source>
</evidence>
<feature type="chain" id="PRO_5029603503" description="DUF4402 domain-containing protein" evidence="1">
    <location>
        <begin position="20"/>
        <end position="171"/>
    </location>
</feature>
<dbReference type="AlphaFoldDB" id="A0A7K1GRF4"/>
<dbReference type="RefSeq" id="WP_155036956.1">
    <property type="nucleotide sequence ID" value="NZ_JBHTIG010000007.1"/>
</dbReference>
<keyword evidence="1" id="KW-0732">Signal</keyword>
<evidence type="ECO:0000256" key="1">
    <source>
        <dbReference type="SAM" id="SignalP"/>
    </source>
</evidence>
<sequence length="171" mass="19192">MKPIILFLFLVLSSAFARAQQSADSLLKIVLTPIQSIKVNAAQHEVNLEFDSTLDYTHGVISSQEDHLEVMSSQMYEVRVGASTDLTNQHESIDLNLINLTPSLGSIGEPRENINLSEVQLSLSDTHMIRSEQGDVKRSYNIDYKMEADNQLMNKTQGEYNTIITYTILSL</sequence>
<name>A0A7K1GRF4_9FLAO</name>
<comment type="caution">
    <text evidence="2">The sequence shown here is derived from an EMBL/GenBank/DDBJ whole genome shotgun (WGS) entry which is preliminary data.</text>
</comment>
<reference evidence="2 3" key="1">
    <citation type="journal article" date="2006" name="Int. J. Syst. Evol. Microbiol.">
        <title>Myroides pelagicus sp. nov., isolated from seawater in Thailand.</title>
        <authorList>
            <person name="Yoon J."/>
            <person name="Maneerat S."/>
            <person name="Kawai F."/>
            <person name="Yokota A."/>
        </authorList>
    </citation>
    <scope>NUCLEOTIDE SEQUENCE [LARGE SCALE GENOMIC DNA]</scope>
    <source>
        <strain evidence="2 3">SM1T</strain>
    </source>
</reference>
<protein>
    <recommendedName>
        <fullName evidence="4">DUF4402 domain-containing protein</fullName>
    </recommendedName>
</protein>
<dbReference type="OrthoDB" id="1345057at2"/>
<organism evidence="2 3">
    <name type="scientific">Myroides pelagicus</name>
    <dbReference type="NCBI Taxonomy" id="270914"/>
    <lineage>
        <taxon>Bacteria</taxon>
        <taxon>Pseudomonadati</taxon>
        <taxon>Bacteroidota</taxon>
        <taxon>Flavobacteriia</taxon>
        <taxon>Flavobacteriales</taxon>
        <taxon>Flavobacteriaceae</taxon>
        <taxon>Myroides</taxon>
    </lineage>
</organism>
<accession>A0A7K1GRF4</accession>
<keyword evidence="3" id="KW-1185">Reference proteome</keyword>
<dbReference type="EMBL" id="WMJY01000054">
    <property type="protein sequence ID" value="MTH30989.1"/>
    <property type="molecule type" value="Genomic_DNA"/>
</dbReference>